<dbReference type="STRING" id="44252.DJ90_4660"/>
<organism evidence="2 3">
    <name type="scientific">Paenibacillus macerans</name>
    <name type="common">Bacillus macerans</name>
    <dbReference type="NCBI Taxonomy" id="44252"/>
    <lineage>
        <taxon>Bacteria</taxon>
        <taxon>Bacillati</taxon>
        <taxon>Bacillota</taxon>
        <taxon>Bacilli</taxon>
        <taxon>Bacillales</taxon>
        <taxon>Paenibacillaceae</taxon>
        <taxon>Paenibacillus</taxon>
    </lineage>
</organism>
<feature type="domain" description="NAD(P)-binding" evidence="1">
    <location>
        <begin position="7"/>
        <end position="210"/>
    </location>
</feature>
<dbReference type="Proteomes" id="UP000029278">
    <property type="component" value="Unassembled WGS sequence"/>
</dbReference>
<reference evidence="2 3" key="1">
    <citation type="submission" date="2014-04" db="EMBL/GenBank/DDBJ databases">
        <authorList>
            <person name="Bishop-Lilly K.A."/>
            <person name="Broomall S.M."/>
            <person name="Chain P.S."/>
            <person name="Chertkov O."/>
            <person name="Coyne S.R."/>
            <person name="Daligault H.E."/>
            <person name="Davenport K.W."/>
            <person name="Erkkila T."/>
            <person name="Frey K.G."/>
            <person name="Gibbons H.S."/>
            <person name="Gu W."/>
            <person name="Jaissle J."/>
            <person name="Johnson S.L."/>
            <person name="Koroleva G.I."/>
            <person name="Ladner J.T."/>
            <person name="Lo C.-C."/>
            <person name="Minogue T.D."/>
            <person name="Munk C."/>
            <person name="Palacios G.F."/>
            <person name="Redden C.L."/>
            <person name="Rosenzweig C.N."/>
            <person name="Scholz M.B."/>
            <person name="Teshima H."/>
            <person name="Xu Y."/>
        </authorList>
    </citation>
    <scope>NUCLEOTIDE SEQUENCE [LARGE SCALE GENOMIC DNA]</scope>
    <source>
        <strain evidence="2 3">8244</strain>
    </source>
</reference>
<dbReference type="CDD" id="cd05244">
    <property type="entry name" value="BVR-B_like_SDR_a"/>
    <property type="match status" value="1"/>
</dbReference>
<dbReference type="GO" id="GO:0016646">
    <property type="term" value="F:oxidoreductase activity, acting on the CH-NH group of donors, NAD or NADP as acceptor"/>
    <property type="evidence" value="ECO:0007669"/>
    <property type="project" value="TreeGrafter"/>
</dbReference>
<dbReference type="PANTHER" id="PTHR43355:SF2">
    <property type="entry name" value="FLAVIN REDUCTASE (NADPH)"/>
    <property type="match status" value="1"/>
</dbReference>
<dbReference type="OrthoDB" id="9785372at2"/>
<evidence type="ECO:0000313" key="2">
    <source>
        <dbReference type="EMBL" id="KFN07074.1"/>
    </source>
</evidence>
<dbReference type="PANTHER" id="PTHR43355">
    <property type="entry name" value="FLAVIN REDUCTASE (NADPH)"/>
    <property type="match status" value="1"/>
</dbReference>
<dbReference type="InterPro" id="IPR051606">
    <property type="entry name" value="Polyketide_Oxido-like"/>
</dbReference>
<dbReference type="Gene3D" id="3.40.50.720">
    <property type="entry name" value="NAD(P)-binding Rossmann-like Domain"/>
    <property type="match status" value="1"/>
</dbReference>
<evidence type="ECO:0000259" key="1">
    <source>
        <dbReference type="Pfam" id="PF13460"/>
    </source>
</evidence>
<name>A0A090Z766_PAEMA</name>
<dbReference type="InterPro" id="IPR016040">
    <property type="entry name" value="NAD(P)-bd_dom"/>
</dbReference>
<comment type="caution">
    <text evidence="2">The sequence shown here is derived from an EMBL/GenBank/DDBJ whole genome shotgun (WGS) entry which is preliminary data.</text>
</comment>
<sequence length="225" mass="24316">MNIALFGATGTIGKRILGEALRRGHDVTAVVRDPSRLAEADLQETGTEMGTAKSKRGTLRVIEGDILMPDSIAKAAEGQDAVISAYGPRFGDEDELQEATRCLIEGTRRGGARRLIAVGGAGSLEVAPGVRLMDTPEFPEEIRPLARAHNEALALYQASDLGWTVICPPAVIEPGIRTGQFRIGLDRLITDERDQSRITVEDYAVALLDEVEDPQFQGARFTVAY</sequence>
<dbReference type="GeneID" id="77009778"/>
<accession>A0A090Z766</accession>
<dbReference type="SUPFAM" id="SSF51735">
    <property type="entry name" value="NAD(P)-binding Rossmann-fold domains"/>
    <property type="match status" value="1"/>
</dbReference>
<dbReference type="RefSeq" id="WP_036626473.1">
    <property type="nucleotide sequence ID" value="NZ_BOSD01000044.1"/>
</dbReference>
<proteinExistence type="predicted"/>
<dbReference type="Pfam" id="PF13460">
    <property type="entry name" value="NAD_binding_10"/>
    <property type="match status" value="1"/>
</dbReference>
<dbReference type="EMBL" id="JMQA01000036">
    <property type="protein sequence ID" value="KFN07074.1"/>
    <property type="molecule type" value="Genomic_DNA"/>
</dbReference>
<evidence type="ECO:0000313" key="3">
    <source>
        <dbReference type="Proteomes" id="UP000029278"/>
    </source>
</evidence>
<keyword evidence="3" id="KW-1185">Reference proteome</keyword>
<gene>
    <name evidence="2" type="ORF">DJ90_4660</name>
</gene>
<dbReference type="HOGENOM" id="CLU_025711_3_1_9"/>
<dbReference type="PATRIC" id="fig|44252.3.peg.4051"/>
<protein>
    <submittedName>
        <fullName evidence="2">NAD-dependent epimerase/dehydratase</fullName>
    </submittedName>
</protein>
<dbReference type="AlphaFoldDB" id="A0A090Z766"/>
<dbReference type="InterPro" id="IPR036291">
    <property type="entry name" value="NAD(P)-bd_dom_sf"/>
</dbReference>